<keyword evidence="2" id="KW-1185">Reference proteome</keyword>
<organism evidence="1 2">
    <name type="scientific">Paenibacillus marchantiophytorum</name>
    <dbReference type="NCBI Taxonomy" id="1619310"/>
    <lineage>
        <taxon>Bacteria</taxon>
        <taxon>Bacillati</taxon>
        <taxon>Bacillota</taxon>
        <taxon>Bacilli</taxon>
        <taxon>Bacillales</taxon>
        <taxon>Paenibacillaceae</taxon>
        <taxon>Paenibacillus</taxon>
    </lineage>
</organism>
<proteinExistence type="predicted"/>
<comment type="caution">
    <text evidence="1">The sequence shown here is derived from an EMBL/GenBank/DDBJ whole genome shotgun (WGS) entry which is preliminary data.</text>
</comment>
<gene>
    <name evidence="1" type="ORF">GCM10008018_39190</name>
</gene>
<accession>A0ABQ1EX01</accession>
<sequence length="73" mass="7988">MEFVRGWLTAFRFMEKTLGEAEHWGSAGGAAISKAARREAAQGKAAPRGAASTINLSHSNELIDAYRRENGYF</sequence>
<dbReference type="Proteomes" id="UP000615455">
    <property type="component" value="Unassembled WGS sequence"/>
</dbReference>
<reference evidence="2" key="1">
    <citation type="journal article" date="2019" name="Int. J. Syst. Evol. Microbiol.">
        <title>The Global Catalogue of Microorganisms (GCM) 10K type strain sequencing project: providing services to taxonomists for standard genome sequencing and annotation.</title>
        <authorList>
            <consortium name="The Broad Institute Genomics Platform"/>
            <consortium name="The Broad Institute Genome Sequencing Center for Infectious Disease"/>
            <person name="Wu L."/>
            <person name="Ma J."/>
        </authorList>
    </citation>
    <scope>NUCLEOTIDE SEQUENCE [LARGE SCALE GENOMIC DNA]</scope>
    <source>
        <strain evidence="2">CGMCC 1.15043</strain>
    </source>
</reference>
<evidence type="ECO:0000313" key="2">
    <source>
        <dbReference type="Proteomes" id="UP000615455"/>
    </source>
</evidence>
<evidence type="ECO:0000313" key="1">
    <source>
        <dbReference type="EMBL" id="GFZ89176.1"/>
    </source>
</evidence>
<name>A0ABQ1EX01_9BACL</name>
<protein>
    <submittedName>
        <fullName evidence="1">Uncharacterized protein</fullName>
    </submittedName>
</protein>
<dbReference type="EMBL" id="BMHE01000020">
    <property type="protein sequence ID" value="GFZ89176.1"/>
    <property type="molecule type" value="Genomic_DNA"/>
</dbReference>